<evidence type="ECO:0000256" key="2">
    <source>
        <dbReference type="ARBA" id="ARBA00007362"/>
    </source>
</evidence>
<evidence type="ECO:0000256" key="5">
    <source>
        <dbReference type="ARBA" id="ARBA00022692"/>
    </source>
</evidence>
<feature type="transmembrane region" description="Helical" evidence="8">
    <location>
        <begin position="211"/>
        <end position="232"/>
    </location>
</feature>
<name>A0AB35XPF9_9ACTN</name>
<dbReference type="AlphaFoldDB" id="A0AB35XPF9"/>
<evidence type="ECO:0000256" key="3">
    <source>
        <dbReference type="ARBA" id="ARBA00022448"/>
    </source>
</evidence>
<feature type="transmembrane region" description="Helical" evidence="8">
    <location>
        <begin position="179"/>
        <end position="199"/>
    </location>
</feature>
<feature type="transmembrane region" description="Helical" evidence="8">
    <location>
        <begin position="244"/>
        <end position="261"/>
    </location>
</feature>
<reference evidence="10" key="1">
    <citation type="submission" date="2024-02" db="EMBL/GenBank/DDBJ databases">
        <title>Bacterial skin colonization with Propionibacterium avidum as a risk factor for Periprosthetic Joint Infections - a single-center prospective study.</title>
        <authorList>
            <person name="Achermann Y."/>
        </authorList>
    </citation>
    <scope>NUCLEOTIDE SEQUENCE</scope>
    <source>
        <strain evidence="10">PAVI-2017310195</strain>
    </source>
</reference>
<keyword evidence="3" id="KW-0813">Transport</keyword>
<proteinExistence type="inferred from homology"/>
<keyword evidence="7 8" id="KW-0472">Membrane</keyword>
<organism evidence="10 11">
    <name type="scientific">Cutibacterium avidum</name>
    <dbReference type="NCBI Taxonomy" id="33010"/>
    <lineage>
        <taxon>Bacteria</taxon>
        <taxon>Bacillati</taxon>
        <taxon>Actinomycetota</taxon>
        <taxon>Actinomycetes</taxon>
        <taxon>Propionibacteriales</taxon>
        <taxon>Propionibacteriaceae</taxon>
        <taxon>Cutibacterium</taxon>
    </lineage>
</organism>
<evidence type="ECO:0000256" key="8">
    <source>
        <dbReference type="SAM" id="Phobius"/>
    </source>
</evidence>
<gene>
    <name evidence="10" type="primary">rarD</name>
    <name evidence="10" type="ORF">V7F78_10445</name>
</gene>
<feature type="transmembrane region" description="Helical" evidence="8">
    <location>
        <begin position="153"/>
        <end position="172"/>
    </location>
</feature>
<dbReference type="RefSeq" id="WP_063279726.1">
    <property type="nucleotide sequence ID" value="NZ_CP068549.1"/>
</dbReference>
<feature type="transmembrane region" description="Helical" evidence="8">
    <location>
        <begin position="40"/>
        <end position="61"/>
    </location>
</feature>
<comment type="caution">
    <text evidence="10">The sequence shown here is derived from an EMBL/GenBank/DDBJ whole genome shotgun (WGS) entry which is preliminary data.</text>
</comment>
<comment type="similarity">
    <text evidence="2">Belongs to the EamA transporter family.</text>
</comment>
<dbReference type="Proteomes" id="UP001309299">
    <property type="component" value="Unassembled WGS sequence"/>
</dbReference>
<feature type="transmembrane region" description="Helical" evidence="8">
    <location>
        <begin position="73"/>
        <end position="93"/>
    </location>
</feature>
<dbReference type="PANTHER" id="PTHR22911">
    <property type="entry name" value="ACYL-MALONYL CONDENSING ENZYME-RELATED"/>
    <property type="match status" value="1"/>
</dbReference>
<evidence type="ECO:0000259" key="9">
    <source>
        <dbReference type="Pfam" id="PF00892"/>
    </source>
</evidence>
<dbReference type="Pfam" id="PF00892">
    <property type="entry name" value="EamA"/>
    <property type="match status" value="1"/>
</dbReference>
<dbReference type="PANTHER" id="PTHR22911:SF137">
    <property type="entry name" value="SOLUTE CARRIER FAMILY 35 MEMBER G2-RELATED"/>
    <property type="match status" value="1"/>
</dbReference>
<feature type="transmembrane region" description="Helical" evidence="8">
    <location>
        <begin position="105"/>
        <end position="122"/>
    </location>
</feature>
<evidence type="ECO:0000256" key="4">
    <source>
        <dbReference type="ARBA" id="ARBA00022475"/>
    </source>
</evidence>
<dbReference type="EMBL" id="JBAKUA010000017">
    <property type="protein sequence ID" value="MEH1547415.1"/>
    <property type="molecule type" value="Genomic_DNA"/>
</dbReference>
<evidence type="ECO:0000256" key="1">
    <source>
        <dbReference type="ARBA" id="ARBA00004651"/>
    </source>
</evidence>
<feature type="domain" description="EamA" evidence="9">
    <location>
        <begin position="10"/>
        <end position="145"/>
    </location>
</feature>
<keyword evidence="5 8" id="KW-0812">Transmembrane</keyword>
<accession>A0AB35XPF9</accession>
<evidence type="ECO:0000313" key="10">
    <source>
        <dbReference type="EMBL" id="MEH1547415.1"/>
    </source>
</evidence>
<evidence type="ECO:0000313" key="11">
    <source>
        <dbReference type="Proteomes" id="UP001309299"/>
    </source>
</evidence>
<feature type="transmembrane region" description="Helical" evidence="8">
    <location>
        <begin position="267"/>
        <end position="289"/>
    </location>
</feature>
<dbReference type="InterPro" id="IPR004626">
    <property type="entry name" value="RarD"/>
</dbReference>
<evidence type="ECO:0000256" key="7">
    <source>
        <dbReference type="ARBA" id="ARBA00023136"/>
    </source>
</evidence>
<feature type="transmembrane region" description="Helical" evidence="8">
    <location>
        <begin position="129"/>
        <end position="147"/>
    </location>
</feature>
<protein>
    <submittedName>
        <fullName evidence="10">EamA family transporter RarD</fullName>
    </submittedName>
</protein>
<dbReference type="SUPFAM" id="SSF103481">
    <property type="entry name" value="Multidrug resistance efflux transporter EmrE"/>
    <property type="match status" value="2"/>
</dbReference>
<evidence type="ECO:0000256" key="6">
    <source>
        <dbReference type="ARBA" id="ARBA00022989"/>
    </source>
</evidence>
<dbReference type="GO" id="GO:0005886">
    <property type="term" value="C:plasma membrane"/>
    <property type="evidence" value="ECO:0007669"/>
    <property type="project" value="UniProtKB-SubCell"/>
</dbReference>
<comment type="subcellular location">
    <subcellularLocation>
        <location evidence="1">Cell membrane</location>
        <topology evidence="1">Multi-pass membrane protein</topology>
    </subcellularLocation>
</comment>
<sequence length="296" mass="32545">MHNDIEARRGLTTGIALYLMWGFFPLYFRLLERSGAFEIIAHRVVWSFAFCAILLTIEKGWHRLAALAHDRRSLWGLVLAGHLVLINWTLYVWSVNAGHTLDAAMGYFINPLVSALLGVLVLRERLSPAQWMAFGIGIVAVVVLMVGHSSTPLISLGLAMSFGLYGLVKKVLGVAVKPAVGLIVETLATTPLALVYIGWGVARGKSTFTGSYSLLLVSAGILTAVPLLMFAFAASRISLTTLGILQYISPLLQFLVGLFLFGEQMPWQRWVGFSLVWVAVVMFSAEGLIRLVRRTR</sequence>
<dbReference type="NCBIfam" id="TIGR00688">
    <property type="entry name" value="rarD"/>
    <property type="match status" value="1"/>
</dbReference>
<dbReference type="InterPro" id="IPR000620">
    <property type="entry name" value="EamA_dom"/>
</dbReference>
<feature type="transmembrane region" description="Helical" evidence="8">
    <location>
        <begin position="12"/>
        <end position="28"/>
    </location>
</feature>
<keyword evidence="4" id="KW-1003">Cell membrane</keyword>
<dbReference type="InterPro" id="IPR037185">
    <property type="entry name" value="EmrE-like"/>
</dbReference>
<keyword evidence="6 8" id="KW-1133">Transmembrane helix</keyword>